<dbReference type="PANTHER" id="PTHR30441">
    <property type="entry name" value="DUF748 DOMAIN-CONTAINING PROTEIN"/>
    <property type="match status" value="1"/>
</dbReference>
<dbReference type="GO" id="GO:0090313">
    <property type="term" value="P:regulation of protein targeting to membrane"/>
    <property type="evidence" value="ECO:0007669"/>
    <property type="project" value="TreeGrafter"/>
</dbReference>
<dbReference type="Proteomes" id="UP000187735">
    <property type="component" value="Chromosome"/>
</dbReference>
<dbReference type="KEGG" id="fmr:Fuma_04037"/>
<gene>
    <name evidence="2" type="ORF">Fuma_04037</name>
</gene>
<dbReference type="STRING" id="1891926.Fuma_04037"/>
<keyword evidence="1" id="KW-0812">Transmembrane</keyword>
<keyword evidence="3" id="KW-1185">Reference proteome</keyword>
<accession>A0A1P8WK07</accession>
<evidence type="ECO:0000313" key="2">
    <source>
        <dbReference type="EMBL" id="APZ94405.1"/>
    </source>
</evidence>
<sequence>MVGTETRRFCREFVADFPCLKHDARQSTRNTADLADDLRHGCMKFLPVLKWMIFLILVAALAASGGFVYFQNHKDQLVESEILKRFAEVAPELKLIVGRTTLNGTRGATLKQVEIREKATDRPLFRAKELTVDIDSTRLLEHQQVIVDKIHLTSADVLLTREVDGRWNWQKYEFRPPKLKSPALPAIIMDDVAVQLTLKHGGNVPAARLLLRESRLQAIPKSQHAYDFDGALNLPGAGMLRLGGGWDLQSRQWHLGGKMLNVQADQQLMQLAKATAPQLNDQLTDLDSAIERALPPRQTANAASPGAALLIGNNGQTAPQFLGMLDVFFNVAGAPENSIPQFQLMVNVKNGRLETPAIPIALTNVKATFFRDNESLTFKLDEATGDNATITGGFEMETRADAPPGQAWFDIKRFPVDARLRPLLPPRAQRLFDGFQPKGVVSVKGQIRRHPSGRWMPVNVVADFEEGTSEYHRFRYPVKNVFAHVVQRPYANRPATPTESGTTVDDMILDVEVSGIAGDLPFTSTGWWKNPGPKTETRFELAVQNFPLDSRFRNALNDKELSVVENLNLTGMANVSFVFHRPPGLDQPTHVYADAQVFNSRMRFSKFPYDIEDLTAHLTFNSATKHWKFLELNGRHGEGRIRAAGSFRGQPEPGVLDLQITATKAALDSDLYNVLSKPQQTVWNLINPSGFCDLTAKIDWTAGPGHSPIVTFPRDSPVRVYNTKIRPTPFPFDMTIREAVLSFDPNDVRAAGNQHCEIRSFQATHEGAEITAKNCWADIKPNGEWQVHFNNLSADNLRPDDQLRAALPASWRETMGRVQHVGVVSLTDSQMDFRGDTSGERNTTAKWALNVNLRDCMVNAGLDVKHVHGAVTANGTWDGFHLKNTGEINVETAEVLDMPFTNIHGPYSLNDVELVLGSRQVFERQKLLADIDRSTRMKALAYGGELLLDAHVDLREGGRYQFFTELANARLESYAARHIPDQTNLKGVVTAWMSLEGTGEEARDVTGKGQLLIHPAALYEIPVVVKLLGSLSQLRMNVQDRTAFNYAILDFEVADEAFWFERVDLVGESISLRGKGTVGFAGAVNLDFYSRPARSRAAAIPFISGLFTNWAKIEVRGTTSRPQTRVEPTARLNEGLKLFLQPFNPNPGGPVPGLNTPRNYQRTIPNLQQRAAGQPRQAVGVVTE</sequence>
<evidence type="ECO:0008006" key="4">
    <source>
        <dbReference type="Google" id="ProtNLM"/>
    </source>
</evidence>
<organism evidence="2 3">
    <name type="scientific">Fuerstiella marisgermanici</name>
    <dbReference type="NCBI Taxonomy" id="1891926"/>
    <lineage>
        <taxon>Bacteria</taxon>
        <taxon>Pseudomonadati</taxon>
        <taxon>Planctomycetota</taxon>
        <taxon>Planctomycetia</taxon>
        <taxon>Planctomycetales</taxon>
        <taxon>Planctomycetaceae</taxon>
        <taxon>Fuerstiella</taxon>
    </lineage>
</organism>
<dbReference type="GO" id="GO:0005886">
    <property type="term" value="C:plasma membrane"/>
    <property type="evidence" value="ECO:0007669"/>
    <property type="project" value="TreeGrafter"/>
</dbReference>
<dbReference type="InterPro" id="IPR052894">
    <property type="entry name" value="AsmA-related"/>
</dbReference>
<evidence type="ECO:0000313" key="3">
    <source>
        <dbReference type="Proteomes" id="UP000187735"/>
    </source>
</evidence>
<proteinExistence type="predicted"/>
<reference evidence="2 3" key="1">
    <citation type="journal article" date="2016" name="Front. Microbiol.">
        <title>Fuerstia marisgermanicae gen. nov., sp. nov., an Unusual Member of the Phylum Planctomycetes from the German Wadden Sea.</title>
        <authorList>
            <person name="Kohn T."/>
            <person name="Heuer A."/>
            <person name="Jogler M."/>
            <person name="Vollmers J."/>
            <person name="Boedeker C."/>
            <person name="Bunk B."/>
            <person name="Rast P."/>
            <person name="Borchert D."/>
            <person name="Glockner I."/>
            <person name="Freese H.M."/>
            <person name="Klenk H.P."/>
            <person name="Overmann J."/>
            <person name="Kaster A.K."/>
            <person name="Rohde M."/>
            <person name="Wiegand S."/>
            <person name="Jogler C."/>
        </authorList>
    </citation>
    <scope>NUCLEOTIDE SEQUENCE [LARGE SCALE GENOMIC DNA]</scope>
    <source>
        <strain evidence="2 3">NH11</strain>
    </source>
</reference>
<dbReference type="PANTHER" id="PTHR30441:SF8">
    <property type="entry name" value="DUF748 DOMAIN-CONTAINING PROTEIN"/>
    <property type="match status" value="1"/>
</dbReference>
<dbReference type="EMBL" id="CP017641">
    <property type="protein sequence ID" value="APZ94405.1"/>
    <property type="molecule type" value="Genomic_DNA"/>
</dbReference>
<dbReference type="AlphaFoldDB" id="A0A1P8WK07"/>
<name>A0A1P8WK07_9PLAN</name>
<evidence type="ECO:0000256" key="1">
    <source>
        <dbReference type="SAM" id="Phobius"/>
    </source>
</evidence>
<feature type="transmembrane region" description="Helical" evidence="1">
    <location>
        <begin position="48"/>
        <end position="70"/>
    </location>
</feature>
<keyword evidence="1" id="KW-0472">Membrane</keyword>
<keyword evidence="1" id="KW-1133">Transmembrane helix</keyword>
<protein>
    <recommendedName>
        <fullName evidence="4">AsmA-like C-terminal domain-containing protein</fullName>
    </recommendedName>
</protein>